<evidence type="ECO:0000313" key="1">
    <source>
        <dbReference type="EMBL" id="NHT78942.1"/>
    </source>
</evidence>
<comment type="caution">
    <text evidence="1">The sequence shown here is derived from an EMBL/GenBank/DDBJ whole genome shotgun (WGS) entry which is preliminary data.</text>
</comment>
<protein>
    <submittedName>
        <fullName evidence="1">Uncharacterized protein</fullName>
    </submittedName>
</protein>
<sequence length="91" mass="9959">MALRLLELSWTEAEGIFTLAVSSTVPLLQFERGEIADLIERHGFKPLSADRWTAPADDPKAPLKMWGALSATGYSLTMDMRTLPPSLEGVA</sequence>
<accession>A0AA43ZJE5</accession>
<dbReference type="Proteomes" id="UP001155840">
    <property type="component" value="Unassembled WGS sequence"/>
</dbReference>
<dbReference type="AlphaFoldDB" id="A0AA43ZJE5"/>
<proteinExistence type="predicted"/>
<reference evidence="1" key="1">
    <citation type="submission" date="2020-03" db="EMBL/GenBank/DDBJ databases">
        <title>Ferranicluibacter endophyticum gen. nov., sp. nov., a new genus isolated from Rubus ulmifolius Schott. stem.</title>
        <authorList>
            <person name="Roca-Couso R."/>
            <person name="Flores-Felix J.D."/>
            <person name="Igual J.M."/>
            <person name="Rivas R."/>
        </authorList>
    </citation>
    <scope>NUCLEOTIDE SEQUENCE</scope>
    <source>
        <strain evidence="1">CRRU44</strain>
    </source>
</reference>
<organism evidence="1 2">
    <name type="scientific">Ferranicluibacter rubi</name>
    <dbReference type="NCBI Taxonomy" id="2715133"/>
    <lineage>
        <taxon>Bacteria</taxon>
        <taxon>Pseudomonadati</taxon>
        <taxon>Pseudomonadota</taxon>
        <taxon>Alphaproteobacteria</taxon>
        <taxon>Hyphomicrobiales</taxon>
        <taxon>Rhizobiaceae</taxon>
        <taxon>Ferranicluibacter</taxon>
    </lineage>
</organism>
<keyword evidence="2" id="KW-1185">Reference proteome</keyword>
<dbReference type="EMBL" id="JAANCM010000023">
    <property type="protein sequence ID" value="NHT78942.1"/>
    <property type="molecule type" value="Genomic_DNA"/>
</dbReference>
<name>A0AA43ZJE5_9HYPH</name>
<dbReference type="RefSeq" id="WP_167131093.1">
    <property type="nucleotide sequence ID" value="NZ_JAANCM010000023.1"/>
</dbReference>
<gene>
    <name evidence="1" type="ORF">G8E10_24900</name>
</gene>
<evidence type="ECO:0000313" key="2">
    <source>
        <dbReference type="Proteomes" id="UP001155840"/>
    </source>
</evidence>